<keyword evidence="6 7" id="KW-0472">Membrane</keyword>
<dbReference type="SUPFAM" id="SSF90123">
    <property type="entry name" value="ABC transporter transmembrane region"/>
    <property type="match status" value="1"/>
</dbReference>
<comment type="subcellular location">
    <subcellularLocation>
        <location evidence="1">Cell membrane</location>
        <topology evidence="1">Multi-pass membrane protein</topology>
    </subcellularLocation>
</comment>
<keyword evidence="5 7" id="KW-1133">Transmembrane helix</keyword>
<dbReference type="GO" id="GO:0140359">
    <property type="term" value="F:ABC-type transporter activity"/>
    <property type="evidence" value="ECO:0007669"/>
    <property type="project" value="InterPro"/>
</dbReference>
<protein>
    <submittedName>
        <fullName evidence="10">ABC transporter ATP-binding protein</fullName>
    </submittedName>
</protein>
<dbReference type="PROSITE" id="PS00211">
    <property type="entry name" value="ABC_TRANSPORTER_1"/>
    <property type="match status" value="1"/>
</dbReference>
<evidence type="ECO:0000313" key="10">
    <source>
        <dbReference type="EMBL" id="NUW32062.1"/>
    </source>
</evidence>
<evidence type="ECO:0000256" key="4">
    <source>
        <dbReference type="ARBA" id="ARBA00022840"/>
    </source>
</evidence>
<accession>A0A7Y6I5G4</accession>
<feature type="transmembrane region" description="Helical" evidence="7">
    <location>
        <begin position="146"/>
        <end position="164"/>
    </location>
</feature>
<dbReference type="InterPro" id="IPR039421">
    <property type="entry name" value="Type_1_exporter"/>
</dbReference>
<dbReference type="GO" id="GO:0016887">
    <property type="term" value="F:ATP hydrolysis activity"/>
    <property type="evidence" value="ECO:0007669"/>
    <property type="project" value="InterPro"/>
</dbReference>
<evidence type="ECO:0000256" key="2">
    <source>
        <dbReference type="ARBA" id="ARBA00022692"/>
    </source>
</evidence>
<dbReference type="PROSITE" id="PS50929">
    <property type="entry name" value="ABC_TM1F"/>
    <property type="match status" value="1"/>
</dbReference>
<dbReference type="GO" id="GO:0034040">
    <property type="term" value="F:ATPase-coupled lipid transmembrane transporter activity"/>
    <property type="evidence" value="ECO:0007669"/>
    <property type="project" value="TreeGrafter"/>
</dbReference>
<evidence type="ECO:0000256" key="5">
    <source>
        <dbReference type="ARBA" id="ARBA00022989"/>
    </source>
</evidence>
<dbReference type="PANTHER" id="PTHR24221">
    <property type="entry name" value="ATP-BINDING CASSETTE SUB-FAMILY B"/>
    <property type="match status" value="1"/>
</dbReference>
<feature type="domain" description="ABC transmembrane type-1" evidence="9">
    <location>
        <begin position="9"/>
        <end position="291"/>
    </location>
</feature>
<keyword evidence="11" id="KW-1185">Reference proteome</keyword>
<feature type="transmembrane region" description="Helical" evidence="7">
    <location>
        <begin position="46"/>
        <end position="66"/>
    </location>
</feature>
<keyword evidence="3" id="KW-0547">Nucleotide-binding</keyword>
<dbReference type="Pfam" id="PF00664">
    <property type="entry name" value="ABC_membrane"/>
    <property type="match status" value="1"/>
</dbReference>
<dbReference type="Proteomes" id="UP000586042">
    <property type="component" value="Unassembled WGS sequence"/>
</dbReference>
<dbReference type="InterPro" id="IPR011527">
    <property type="entry name" value="ABC1_TM_dom"/>
</dbReference>
<dbReference type="SUPFAM" id="SSF52540">
    <property type="entry name" value="P-loop containing nucleoside triphosphate hydrolases"/>
    <property type="match status" value="1"/>
</dbReference>
<dbReference type="PANTHER" id="PTHR24221:SF654">
    <property type="entry name" value="ATP-BINDING CASSETTE SUB-FAMILY B MEMBER 6"/>
    <property type="match status" value="1"/>
</dbReference>
<sequence>MRPGRRAGLALGAAVAAMTALPLAGPQLTRRFVDDAIAGAGTGRLTLIALAALAAAVAGQAARLVAARLASRLAWDGTDRLRERLAGHALGLDMDFHGRHTPGELIERVDGDVVAVSGFVVAFLMDVVAGALLLAGVLGVVLAADLRLGCALLAYCVLAGFATTRAQRLAVPSATAARAAGARLYGEMEERIAGAEDIRANGAGEHVVTRFLGTAAAWYRSEHRADRIGSGLLAGTSVAFAAGTALMLALAAWARSTGTLTVGTAVLVFQCTVMVRAPFERLIDRLRDYQGALAGITRIGGLLAERRTLPAPARPRRLPEAGALALELDGVAFAYDAAEEGGGPVLSDVTLTLAPGETLGLVGRTGSGKTTITRLALRLYDPVAGAVRVGGVDLRDVDERSLRERVYAVTQDVRLFDASVRDNLTLFRPSPGDDVLRRALADAGLGDWLAGLPDGLDTGLRGVSAGEAQLLAFARAFLADPGLVVLDEASSRLDPATERRVERGMDRLLAGRTGVIVAHRLSSLSRVDKIAVMSRGRVVEFGPRAELAADPGSRFSRLLDLAGVTR</sequence>
<dbReference type="GO" id="GO:0005524">
    <property type="term" value="F:ATP binding"/>
    <property type="evidence" value="ECO:0007669"/>
    <property type="project" value="UniProtKB-KW"/>
</dbReference>
<dbReference type="Gene3D" id="3.40.50.300">
    <property type="entry name" value="P-loop containing nucleotide triphosphate hydrolases"/>
    <property type="match status" value="1"/>
</dbReference>
<dbReference type="CDD" id="cd07346">
    <property type="entry name" value="ABC_6TM_exporters"/>
    <property type="match status" value="1"/>
</dbReference>
<dbReference type="Pfam" id="PF00005">
    <property type="entry name" value="ABC_tran"/>
    <property type="match status" value="1"/>
</dbReference>
<gene>
    <name evidence="10" type="ORF">HTZ77_11555</name>
</gene>
<keyword evidence="2 7" id="KW-0812">Transmembrane</keyword>
<feature type="domain" description="ABC transporter" evidence="8">
    <location>
        <begin position="326"/>
        <end position="560"/>
    </location>
</feature>
<dbReference type="InterPro" id="IPR027417">
    <property type="entry name" value="P-loop_NTPase"/>
</dbReference>
<evidence type="ECO:0000313" key="11">
    <source>
        <dbReference type="Proteomes" id="UP000586042"/>
    </source>
</evidence>
<dbReference type="Gene3D" id="1.20.1560.10">
    <property type="entry name" value="ABC transporter type 1, transmembrane domain"/>
    <property type="match status" value="1"/>
</dbReference>
<reference evidence="10 11" key="1">
    <citation type="submission" date="2020-06" db="EMBL/GenBank/DDBJ databases">
        <title>Nonomuraea sp. SMC257, a novel actinomycete isolated from soil.</title>
        <authorList>
            <person name="Chanama M."/>
        </authorList>
    </citation>
    <scope>NUCLEOTIDE SEQUENCE [LARGE SCALE GENOMIC DNA]</scope>
    <source>
        <strain evidence="10 11">SMC257</strain>
    </source>
</reference>
<dbReference type="AlphaFoldDB" id="A0A7Y6I5G4"/>
<feature type="transmembrane region" description="Helical" evidence="7">
    <location>
        <begin position="113"/>
        <end position="140"/>
    </location>
</feature>
<evidence type="ECO:0000259" key="9">
    <source>
        <dbReference type="PROSITE" id="PS50929"/>
    </source>
</evidence>
<proteinExistence type="predicted"/>
<evidence type="ECO:0000256" key="6">
    <source>
        <dbReference type="ARBA" id="ARBA00023136"/>
    </source>
</evidence>
<evidence type="ECO:0000256" key="7">
    <source>
        <dbReference type="SAM" id="Phobius"/>
    </source>
</evidence>
<comment type="caution">
    <text evidence="10">The sequence shown here is derived from an EMBL/GenBank/DDBJ whole genome shotgun (WGS) entry which is preliminary data.</text>
</comment>
<dbReference type="InterPro" id="IPR003439">
    <property type="entry name" value="ABC_transporter-like_ATP-bd"/>
</dbReference>
<dbReference type="EMBL" id="JABWGN010000004">
    <property type="protein sequence ID" value="NUW32062.1"/>
    <property type="molecule type" value="Genomic_DNA"/>
</dbReference>
<keyword evidence="4 10" id="KW-0067">ATP-binding</keyword>
<evidence type="ECO:0000259" key="8">
    <source>
        <dbReference type="PROSITE" id="PS50893"/>
    </source>
</evidence>
<evidence type="ECO:0000256" key="1">
    <source>
        <dbReference type="ARBA" id="ARBA00004651"/>
    </source>
</evidence>
<dbReference type="PROSITE" id="PS50893">
    <property type="entry name" value="ABC_TRANSPORTER_2"/>
    <property type="match status" value="1"/>
</dbReference>
<dbReference type="InterPro" id="IPR003593">
    <property type="entry name" value="AAA+_ATPase"/>
</dbReference>
<dbReference type="SMART" id="SM00382">
    <property type="entry name" value="AAA"/>
    <property type="match status" value="1"/>
</dbReference>
<organism evidence="10 11">
    <name type="scientific">Nonomuraea montanisoli</name>
    <dbReference type="NCBI Taxonomy" id="2741721"/>
    <lineage>
        <taxon>Bacteria</taxon>
        <taxon>Bacillati</taxon>
        <taxon>Actinomycetota</taxon>
        <taxon>Actinomycetes</taxon>
        <taxon>Streptosporangiales</taxon>
        <taxon>Streptosporangiaceae</taxon>
        <taxon>Nonomuraea</taxon>
    </lineage>
</organism>
<dbReference type="GO" id="GO:0005886">
    <property type="term" value="C:plasma membrane"/>
    <property type="evidence" value="ECO:0007669"/>
    <property type="project" value="UniProtKB-SubCell"/>
</dbReference>
<feature type="transmembrane region" description="Helical" evidence="7">
    <location>
        <begin position="232"/>
        <end position="254"/>
    </location>
</feature>
<name>A0A7Y6I5G4_9ACTN</name>
<dbReference type="InterPro" id="IPR017871">
    <property type="entry name" value="ABC_transporter-like_CS"/>
</dbReference>
<evidence type="ECO:0000256" key="3">
    <source>
        <dbReference type="ARBA" id="ARBA00022741"/>
    </source>
</evidence>
<dbReference type="InterPro" id="IPR036640">
    <property type="entry name" value="ABC1_TM_sf"/>
</dbReference>